<dbReference type="RefSeq" id="WP_070236633.1">
    <property type="nucleotide sequence ID" value="NZ_CP017478.1"/>
</dbReference>
<evidence type="ECO:0000313" key="1">
    <source>
        <dbReference type="EMBL" id="AOW20490.1"/>
    </source>
</evidence>
<keyword evidence="2" id="KW-1185">Reference proteome</keyword>
<reference evidence="1 2" key="1">
    <citation type="submission" date="2016-10" db="EMBL/GenBank/DDBJ databases">
        <title>Lutibacter sp. LPB0138, isolated from marine gastropod.</title>
        <authorList>
            <person name="Kim E."/>
            <person name="Yi H."/>
        </authorList>
    </citation>
    <scope>NUCLEOTIDE SEQUENCE [LARGE SCALE GENOMIC DNA]</scope>
    <source>
        <strain evidence="1 2">LPB0138</strain>
    </source>
</reference>
<gene>
    <name evidence="1" type="ORF">LPB138_07295</name>
</gene>
<dbReference type="KEGG" id="lul:LPB138_07295"/>
<evidence type="ECO:0000313" key="2">
    <source>
        <dbReference type="Proteomes" id="UP000176050"/>
    </source>
</evidence>
<name>A0A1D8P7D0_9FLAO</name>
<organism evidence="1 2">
    <name type="scientific">Urechidicola croceus</name>
    <dbReference type="NCBI Taxonomy" id="1850246"/>
    <lineage>
        <taxon>Bacteria</taxon>
        <taxon>Pseudomonadati</taxon>
        <taxon>Bacteroidota</taxon>
        <taxon>Flavobacteriia</taxon>
        <taxon>Flavobacteriales</taxon>
        <taxon>Flavobacteriaceae</taxon>
        <taxon>Urechidicola</taxon>
    </lineage>
</organism>
<accession>A0A1D8P7D0</accession>
<protein>
    <submittedName>
        <fullName evidence="1">Uncharacterized protein</fullName>
    </submittedName>
</protein>
<dbReference type="AlphaFoldDB" id="A0A1D8P7D0"/>
<dbReference type="EMBL" id="CP017478">
    <property type="protein sequence ID" value="AOW20490.1"/>
    <property type="molecule type" value="Genomic_DNA"/>
</dbReference>
<dbReference type="STRING" id="1850246.LPB138_07295"/>
<dbReference type="Proteomes" id="UP000176050">
    <property type="component" value="Chromosome"/>
</dbReference>
<dbReference type="OrthoDB" id="910082at2"/>
<proteinExistence type="predicted"/>
<dbReference type="SUPFAM" id="SSF56935">
    <property type="entry name" value="Porins"/>
    <property type="match status" value="1"/>
</dbReference>
<sequence length="835" mass="96410">MISISSIDTFEANDKKLVFISFFIPSTTKSGENSATLLIKNKDFYVLKSFDIKFNVAENYEMDIYNVYQPQNLQAGELIKASYAIKNNGNVEQKINLKSRNNIVGEEVLTIAPDSTIIVQLTQETDSKMYFFRTIGTGLEVYSNESGESYRSYGSVNVFPTKLKQKDPFFRYPIKASVLYNSYNNKSEHFSTMSAELYGDGYLDIDKNHYLNFIIRGPKQENLKRFGVTDQYSLIYRYKNSTTLYLGDHGYQINKLGFNDRFGMGFRLDQKINKWTLSAFYSKPRLYKFNSEPMFGAKAVYQIKDSLSDGVSVVSSKGVSNHFNQNINDNSDEEGQILTFNLDYKRRNTSIIAESSTSITNEHIDASNYISIMQRFKNLTYSGSYTMAGENYFGTITNSLQYSNNLNYDLKSWNFGVGQSLFKVNKRLDPLFYAAEPYFESYYAYIGKKFNRHHKVNFRFDKRLREDQLEPKNYHYKEYGMNYSYSYNSNSFFANFNGRIAKTQNLLSNDFSYRDTYSHNLSLSYRFTNNLRLRGNINHNYSNRYGTSNSNLNYFRYSLGFNYNFNRNLRFNATYNSGFSPEDTYLKRDYINAGLLARINRNHLFEVRANYFENPGSTNSKELLVFGKYTYSFGAPVKKMIEQGGVTGHIFSTDKTIDVKGIKIIAAGKTVLSDKNGKFELNNLSLGKNFILIDESTLPNGMVTSSKLPYQVIITEGKKAELEIQLVKSSNVYGTIKLNSNSTEDYNLKGYLKIENKDFTYYTESNRKGEFKFKSIIPGSYKLTLIRLRDNNKLFKIDNNVQVNPKEGQINNAIINVKLKTREIKFNNKNFKVGE</sequence>
<dbReference type="Gene3D" id="2.40.160.60">
    <property type="entry name" value="Outer membrane protein transport protein (OMPP1/FadL/TodX)"/>
    <property type="match status" value="1"/>
</dbReference>